<dbReference type="VEuPathDB" id="FungiDB:FUN_015784"/>
<evidence type="ECO:0000313" key="3">
    <source>
        <dbReference type="EMBL" id="PKC54554.1"/>
    </source>
</evidence>
<protein>
    <submittedName>
        <fullName evidence="2">Uncharacterized protein</fullName>
    </submittedName>
</protein>
<dbReference type="VEuPathDB" id="FungiDB:RhiirA1_477115"/>
<feature type="signal peptide" evidence="1">
    <location>
        <begin position="1"/>
        <end position="24"/>
    </location>
</feature>
<reference evidence="2 5" key="2">
    <citation type="submission" date="2017-09" db="EMBL/GenBank/DDBJ databases">
        <title>Extensive intraspecific genome diversity in a model arbuscular mycorrhizal fungus.</title>
        <authorList>
            <person name="Chen E.C."/>
            <person name="Morin E."/>
            <person name="Beaudet D."/>
            <person name="Noel J."/>
            <person name="Ndikumana S."/>
            <person name="Charron P."/>
            <person name="St-Onge C."/>
            <person name="Giorgi J."/>
            <person name="Grigoriev I.V."/>
            <person name="Roux C."/>
            <person name="Martin F.M."/>
            <person name="Corradi N."/>
        </authorList>
    </citation>
    <scope>NUCLEOTIDE SEQUENCE [LARGE SCALE GENOMIC DNA]</scope>
    <source>
        <strain evidence="2 5">A5</strain>
    </source>
</reference>
<dbReference type="Proteomes" id="UP000232688">
    <property type="component" value="Unassembled WGS sequence"/>
</dbReference>
<gene>
    <name evidence="3" type="ORF">RhiirA1_477115</name>
    <name evidence="2" type="ORF">RhiirA5_434972</name>
</gene>
<dbReference type="EMBL" id="LLXJ01003957">
    <property type="protein sequence ID" value="PKB96356.1"/>
    <property type="molecule type" value="Genomic_DNA"/>
</dbReference>
<dbReference type="PROSITE" id="PS51257">
    <property type="entry name" value="PROKAR_LIPOPROTEIN"/>
    <property type="match status" value="1"/>
</dbReference>
<feature type="chain" id="PRO_5014146027" evidence="1">
    <location>
        <begin position="25"/>
        <end position="145"/>
    </location>
</feature>
<evidence type="ECO:0000256" key="1">
    <source>
        <dbReference type="SAM" id="SignalP"/>
    </source>
</evidence>
<accession>A0A2I1FAA3</accession>
<dbReference type="AlphaFoldDB" id="A0A2I1FAA3"/>
<comment type="caution">
    <text evidence="2">The sequence shown here is derived from an EMBL/GenBank/DDBJ whole genome shotgun (WGS) entry which is preliminary data.</text>
</comment>
<sequence length="145" mass="16457">MNQKYLIALIVVFFFLVHVEKIYGCHPSGQGCGGNDCGAKIINANLLPNKNLNITIVSSGDNPPKFVNGHYCNKNYVGAIYGPYTSSWEYGFTTPPKGTWFDVWVAVYWNCYMNTSLRIENNVLQKIYTIEVMSTSFRFKLFVCL</sequence>
<dbReference type="Proteomes" id="UP000232722">
    <property type="component" value="Unassembled WGS sequence"/>
</dbReference>
<reference evidence="3 4" key="3">
    <citation type="submission" date="2017-10" db="EMBL/GenBank/DDBJ databases">
        <title>Extensive intraspecific genome diversity in a model arbuscular mycorrhizal fungus.</title>
        <authorList>
            <person name="Chen E.C.H."/>
            <person name="Morin E."/>
            <person name="Baudet D."/>
            <person name="Noel J."/>
            <person name="Ndikumana S."/>
            <person name="Charron P."/>
            <person name="St-Onge C."/>
            <person name="Giorgi J."/>
            <person name="Grigoriev I.V."/>
            <person name="Roux C."/>
            <person name="Martin F.M."/>
            <person name="Corradi N."/>
        </authorList>
    </citation>
    <scope>NUCLEOTIDE SEQUENCE [LARGE SCALE GENOMIC DNA]</scope>
    <source>
        <strain evidence="3 4">A1</strain>
    </source>
</reference>
<evidence type="ECO:0000313" key="2">
    <source>
        <dbReference type="EMBL" id="PKB96356.1"/>
    </source>
</evidence>
<reference evidence="2 5" key="1">
    <citation type="submission" date="2016-04" db="EMBL/GenBank/DDBJ databases">
        <title>Genome analyses suggest a sexual origin of heterokaryosis in a supposedly ancient asexual fungus.</title>
        <authorList>
            <person name="Ropars J."/>
            <person name="Sedzielewska K."/>
            <person name="Noel J."/>
            <person name="Charron P."/>
            <person name="Farinelli L."/>
            <person name="Marton T."/>
            <person name="Kruger M."/>
            <person name="Pelin A."/>
            <person name="Brachmann A."/>
            <person name="Corradi N."/>
        </authorList>
    </citation>
    <scope>NUCLEOTIDE SEQUENCE [LARGE SCALE GENOMIC DNA]</scope>
    <source>
        <strain evidence="2 5">A5</strain>
    </source>
</reference>
<dbReference type="VEuPathDB" id="FungiDB:RhiirFUN_013783"/>
<dbReference type="OrthoDB" id="2394879at2759"/>
<keyword evidence="1" id="KW-0732">Signal</keyword>
<dbReference type="EMBL" id="LLXH01003176">
    <property type="protein sequence ID" value="PKC54554.1"/>
    <property type="molecule type" value="Genomic_DNA"/>
</dbReference>
<proteinExistence type="predicted"/>
<evidence type="ECO:0000313" key="5">
    <source>
        <dbReference type="Proteomes" id="UP000232722"/>
    </source>
</evidence>
<evidence type="ECO:0000313" key="4">
    <source>
        <dbReference type="Proteomes" id="UP000232688"/>
    </source>
</evidence>
<reference evidence="3 4" key="4">
    <citation type="submission" date="2017-10" db="EMBL/GenBank/DDBJ databases">
        <title>Genome analyses suggest a sexual origin of heterokaryosis in a supposedly ancient asexual fungus.</title>
        <authorList>
            <person name="Corradi N."/>
            <person name="Sedzielewska K."/>
            <person name="Noel J."/>
            <person name="Charron P."/>
            <person name="Farinelli L."/>
            <person name="Marton T."/>
            <person name="Kruger M."/>
            <person name="Pelin A."/>
            <person name="Brachmann A."/>
            <person name="Corradi N."/>
        </authorList>
    </citation>
    <scope>NUCLEOTIDE SEQUENCE [LARGE SCALE GENOMIC DNA]</scope>
    <source>
        <strain evidence="3 4">A1</strain>
    </source>
</reference>
<name>A0A2I1FAA3_9GLOM</name>
<organism evidence="2 5">
    <name type="scientific">Rhizophagus irregularis</name>
    <dbReference type="NCBI Taxonomy" id="588596"/>
    <lineage>
        <taxon>Eukaryota</taxon>
        <taxon>Fungi</taxon>
        <taxon>Fungi incertae sedis</taxon>
        <taxon>Mucoromycota</taxon>
        <taxon>Glomeromycotina</taxon>
        <taxon>Glomeromycetes</taxon>
        <taxon>Glomerales</taxon>
        <taxon>Glomeraceae</taxon>
        <taxon>Rhizophagus</taxon>
    </lineage>
</organism>